<dbReference type="EMBL" id="MLQL01000036">
    <property type="protein sequence ID" value="OQE14631.1"/>
    <property type="molecule type" value="Genomic_DNA"/>
</dbReference>
<dbReference type="Proteomes" id="UP000191342">
    <property type="component" value="Unassembled WGS sequence"/>
</dbReference>
<sequence>MSRRRCTTGSRV</sequence>
<evidence type="ECO:0000313" key="2">
    <source>
        <dbReference type="Proteomes" id="UP000191342"/>
    </source>
</evidence>
<organism evidence="1 2">
    <name type="scientific">Penicillium flavigenum</name>
    <dbReference type="NCBI Taxonomy" id="254877"/>
    <lineage>
        <taxon>Eukaryota</taxon>
        <taxon>Fungi</taxon>
        <taxon>Dikarya</taxon>
        <taxon>Ascomycota</taxon>
        <taxon>Pezizomycotina</taxon>
        <taxon>Eurotiomycetes</taxon>
        <taxon>Eurotiomycetidae</taxon>
        <taxon>Eurotiales</taxon>
        <taxon>Aspergillaceae</taxon>
        <taxon>Penicillium</taxon>
    </lineage>
</organism>
<name>A0A1V6SKR2_9EURO</name>
<gene>
    <name evidence="1" type="ORF">PENFLA_c036G06509</name>
</gene>
<proteinExistence type="predicted"/>
<reference evidence="2" key="1">
    <citation type="journal article" date="2017" name="Nat. Microbiol.">
        <title>Global analysis of biosynthetic gene clusters reveals vast potential of secondary metabolite production in Penicillium species.</title>
        <authorList>
            <person name="Nielsen J.C."/>
            <person name="Grijseels S."/>
            <person name="Prigent S."/>
            <person name="Ji B."/>
            <person name="Dainat J."/>
            <person name="Nielsen K.F."/>
            <person name="Frisvad J.C."/>
            <person name="Workman M."/>
            <person name="Nielsen J."/>
        </authorList>
    </citation>
    <scope>NUCLEOTIDE SEQUENCE [LARGE SCALE GENOMIC DNA]</scope>
    <source>
        <strain evidence="2">IBT 14082</strain>
    </source>
</reference>
<protein>
    <submittedName>
        <fullName evidence="1">Uncharacterized protein</fullName>
    </submittedName>
</protein>
<comment type="caution">
    <text evidence="1">The sequence shown here is derived from an EMBL/GenBank/DDBJ whole genome shotgun (WGS) entry which is preliminary data.</text>
</comment>
<keyword evidence="2" id="KW-1185">Reference proteome</keyword>
<evidence type="ECO:0000313" key="1">
    <source>
        <dbReference type="EMBL" id="OQE14631.1"/>
    </source>
</evidence>
<accession>A0A1V6SKR2</accession>